<sequence>MSYRANKSGLSAETQDKINKKYDSECAGEMLTWVASMTGESFNTAGDMDNFQEVLKDGVLLGKLANALKPGSIPAKKLKSTTLSFKQMELIQLAVDVFKQMGVKDTESFQSVDLTERVNLNQVVICLQSVGRKAGHGPKEAQENRRDFSEEQLKAGQSVIGLQMGTNQHASQAGMNLGKMRMITNDEKQ</sequence>
<evidence type="ECO:0000256" key="1">
    <source>
        <dbReference type="ARBA" id="ARBA00009631"/>
    </source>
</evidence>
<protein>
    <recommendedName>
        <fullName evidence="2">Transgelin</fullName>
    </recommendedName>
</protein>
<organism evidence="4">
    <name type="scientific">Haliotis discus discus</name>
    <name type="common">disc abalone</name>
    <dbReference type="NCBI Taxonomy" id="91233"/>
    <lineage>
        <taxon>Eukaryota</taxon>
        <taxon>Metazoa</taxon>
        <taxon>Spiralia</taxon>
        <taxon>Lophotrochozoa</taxon>
        <taxon>Mollusca</taxon>
        <taxon>Gastropoda</taxon>
        <taxon>Vetigastropoda</taxon>
        <taxon>Lepetellida</taxon>
        <taxon>Haliotoidea</taxon>
        <taxon>Haliotidae</taxon>
        <taxon>Haliotis</taxon>
    </lineage>
</organism>
<dbReference type="InterPro" id="IPR003096">
    <property type="entry name" value="SM22_calponin"/>
</dbReference>
<dbReference type="GO" id="GO:0051015">
    <property type="term" value="F:actin filament binding"/>
    <property type="evidence" value="ECO:0007669"/>
    <property type="project" value="TreeGrafter"/>
</dbReference>
<dbReference type="Pfam" id="PF00307">
    <property type="entry name" value="CH"/>
    <property type="match status" value="1"/>
</dbReference>
<proteinExistence type="evidence at transcript level"/>
<dbReference type="Pfam" id="PF00402">
    <property type="entry name" value="Calponin"/>
    <property type="match status" value="1"/>
</dbReference>
<dbReference type="SMART" id="SM00033">
    <property type="entry name" value="CH"/>
    <property type="match status" value="1"/>
</dbReference>
<dbReference type="PROSITE" id="PS50021">
    <property type="entry name" value="CH"/>
    <property type="match status" value="1"/>
</dbReference>
<dbReference type="InterPro" id="IPR000557">
    <property type="entry name" value="Calponin_repeat"/>
</dbReference>
<dbReference type="GO" id="GO:0007015">
    <property type="term" value="P:actin filament organization"/>
    <property type="evidence" value="ECO:0007669"/>
    <property type="project" value="TreeGrafter"/>
</dbReference>
<name>B6RB35_HALDI</name>
<dbReference type="PROSITE" id="PS51122">
    <property type="entry name" value="CALPONIN_2"/>
    <property type="match status" value="1"/>
</dbReference>
<dbReference type="PRINTS" id="PR00888">
    <property type="entry name" value="SM22CALPONIN"/>
</dbReference>
<dbReference type="AlphaFoldDB" id="B6RB35"/>
<dbReference type="EMBL" id="EF103381">
    <property type="protein sequence ID" value="ABO26639.1"/>
    <property type="molecule type" value="mRNA"/>
</dbReference>
<evidence type="ECO:0000259" key="3">
    <source>
        <dbReference type="PROSITE" id="PS50021"/>
    </source>
</evidence>
<dbReference type="PANTHER" id="PTHR47385:SF14">
    <property type="entry name" value="TRANSGELIN"/>
    <property type="match status" value="1"/>
</dbReference>
<dbReference type="PANTHER" id="PTHR47385">
    <property type="entry name" value="CALPONIN"/>
    <property type="match status" value="1"/>
</dbReference>
<dbReference type="InterPro" id="IPR050606">
    <property type="entry name" value="Calponin-like"/>
</dbReference>
<comment type="similarity">
    <text evidence="1 2">Belongs to the calponin family.</text>
</comment>
<dbReference type="PROSITE" id="PS01052">
    <property type="entry name" value="CALPONIN_1"/>
    <property type="match status" value="1"/>
</dbReference>
<dbReference type="SUPFAM" id="SSF47576">
    <property type="entry name" value="Calponin-homology domain, CH-domain"/>
    <property type="match status" value="1"/>
</dbReference>
<dbReference type="GO" id="GO:0015629">
    <property type="term" value="C:actin cytoskeleton"/>
    <property type="evidence" value="ECO:0007669"/>
    <property type="project" value="TreeGrafter"/>
</dbReference>
<dbReference type="InterPro" id="IPR036872">
    <property type="entry name" value="CH_dom_sf"/>
</dbReference>
<evidence type="ECO:0000256" key="2">
    <source>
        <dbReference type="RuleBase" id="RU361224"/>
    </source>
</evidence>
<evidence type="ECO:0000313" key="4">
    <source>
        <dbReference type="EMBL" id="ABO26639.1"/>
    </source>
</evidence>
<feature type="domain" description="Calponin-homology (CH)" evidence="3">
    <location>
        <begin position="24"/>
        <end position="134"/>
    </location>
</feature>
<accession>B6RB35</accession>
<dbReference type="InterPro" id="IPR001715">
    <property type="entry name" value="CH_dom"/>
</dbReference>
<reference evidence="4" key="1">
    <citation type="submission" date="2006-10" db="EMBL/GenBank/DDBJ databases">
        <title>Novel gene discovery from Haliotis discus discus by normalized cDNA library analysis.</title>
        <authorList>
            <person name="Kang H.-S."/>
            <person name="De Zoysa M."/>
            <person name="Lee J."/>
        </authorList>
    </citation>
    <scope>NUCLEOTIDE SEQUENCE</scope>
</reference>
<dbReference type="Gene3D" id="1.10.418.10">
    <property type="entry name" value="Calponin-like domain"/>
    <property type="match status" value="1"/>
</dbReference>